<sequence length="173" mass="19590">MPTVAFRFSTALIALAFCSAALAQESFSTLEERMTGQEFMETGLHKLSREELAALNQWIRERSLTQEEAIELNRQRAQQGGGMTADQDMRGFEDRGSSNAPPINSRLVGNFNGWRGDTRFELENGMVWEQSAPDTYFVSEVESPRVTIKQGMFGGWRLQVEGYNKQVQVDRVE</sequence>
<dbReference type="OrthoDB" id="5966441at2"/>
<evidence type="ECO:0000256" key="1">
    <source>
        <dbReference type="SAM" id="SignalP"/>
    </source>
</evidence>
<proteinExistence type="predicted"/>
<protein>
    <recommendedName>
        <fullName evidence="4">Secreted protein</fullName>
    </recommendedName>
</protein>
<organism evidence="2 3">
    <name type="scientific">Wenzhouxiangella sediminis</name>
    <dbReference type="NCBI Taxonomy" id="1792836"/>
    <lineage>
        <taxon>Bacteria</taxon>
        <taxon>Pseudomonadati</taxon>
        <taxon>Pseudomonadota</taxon>
        <taxon>Gammaproteobacteria</taxon>
        <taxon>Chromatiales</taxon>
        <taxon>Wenzhouxiangellaceae</taxon>
        <taxon>Wenzhouxiangella</taxon>
    </lineage>
</organism>
<evidence type="ECO:0000313" key="2">
    <source>
        <dbReference type="EMBL" id="RFF29915.1"/>
    </source>
</evidence>
<keyword evidence="3" id="KW-1185">Reference proteome</keyword>
<evidence type="ECO:0008006" key="4">
    <source>
        <dbReference type="Google" id="ProtNLM"/>
    </source>
</evidence>
<dbReference type="AlphaFoldDB" id="A0A3E1K7A5"/>
<feature type="signal peptide" evidence="1">
    <location>
        <begin position="1"/>
        <end position="23"/>
    </location>
</feature>
<feature type="chain" id="PRO_5017765032" description="Secreted protein" evidence="1">
    <location>
        <begin position="24"/>
        <end position="173"/>
    </location>
</feature>
<gene>
    <name evidence="2" type="ORF">DZC52_10790</name>
</gene>
<reference evidence="2 3" key="1">
    <citation type="submission" date="2018-08" db="EMBL/GenBank/DDBJ databases">
        <title>Wenzhouxiangella salilacus sp. nov., a novel bacterium isolated from a saline lake in Xinjiang Province, China.</title>
        <authorList>
            <person name="Han S."/>
        </authorList>
    </citation>
    <scope>NUCLEOTIDE SEQUENCE [LARGE SCALE GENOMIC DNA]</scope>
    <source>
        <strain evidence="2 3">XDB06</strain>
    </source>
</reference>
<evidence type="ECO:0000313" key="3">
    <source>
        <dbReference type="Proteomes" id="UP000260351"/>
    </source>
</evidence>
<accession>A0A3E1K7A5</accession>
<keyword evidence="1" id="KW-0732">Signal</keyword>
<name>A0A3E1K7A5_9GAMM</name>
<dbReference type="EMBL" id="QUZK01000041">
    <property type="protein sequence ID" value="RFF29915.1"/>
    <property type="molecule type" value="Genomic_DNA"/>
</dbReference>
<dbReference type="Proteomes" id="UP000260351">
    <property type="component" value="Unassembled WGS sequence"/>
</dbReference>
<dbReference type="RefSeq" id="WP_116651149.1">
    <property type="nucleotide sequence ID" value="NZ_QUZK01000041.1"/>
</dbReference>
<comment type="caution">
    <text evidence="2">The sequence shown here is derived from an EMBL/GenBank/DDBJ whole genome shotgun (WGS) entry which is preliminary data.</text>
</comment>